<proteinExistence type="predicted"/>
<dbReference type="PANTHER" id="PTHR11102:SF160">
    <property type="entry name" value="ERAD-ASSOCIATED E3 UBIQUITIN-PROTEIN LIGASE COMPONENT HRD3"/>
    <property type="match status" value="1"/>
</dbReference>
<dbReference type="InterPro" id="IPR001940">
    <property type="entry name" value="Peptidase_S1C"/>
</dbReference>
<protein>
    <submittedName>
        <fullName evidence="1">SEL1-like repeat protein</fullName>
    </submittedName>
</protein>
<comment type="caution">
    <text evidence="1">The sequence shown here is derived from an EMBL/GenBank/DDBJ whole genome shotgun (WGS) entry which is preliminary data.</text>
</comment>
<dbReference type="EMBL" id="JADJMH010000037">
    <property type="protein sequence ID" value="MBK7677503.1"/>
    <property type="molecule type" value="Genomic_DNA"/>
</dbReference>
<name>A0A935Q416_9PROT</name>
<accession>A0A935Q416</accession>
<dbReference type="InterPro" id="IPR011990">
    <property type="entry name" value="TPR-like_helical_dom_sf"/>
</dbReference>
<dbReference type="PANTHER" id="PTHR11102">
    <property type="entry name" value="SEL-1-LIKE PROTEIN"/>
    <property type="match status" value="1"/>
</dbReference>
<dbReference type="InterPro" id="IPR009003">
    <property type="entry name" value="Peptidase_S1_PA"/>
</dbReference>
<reference evidence="1 2" key="1">
    <citation type="submission" date="2020-10" db="EMBL/GenBank/DDBJ databases">
        <title>Connecting structure to function with the recovery of over 1000 high-quality activated sludge metagenome-assembled genomes encoding full-length rRNA genes using long-read sequencing.</title>
        <authorList>
            <person name="Singleton C.M."/>
            <person name="Petriglieri F."/>
            <person name="Kristensen J.M."/>
            <person name="Kirkegaard R.H."/>
            <person name="Michaelsen T.Y."/>
            <person name="Andersen M.H."/>
            <person name="Karst S.M."/>
            <person name="Dueholm M.S."/>
            <person name="Nielsen P.H."/>
            <person name="Albertsen M."/>
        </authorList>
    </citation>
    <scope>NUCLEOTIDE SEQUENCE [LARGE SCALE GENOMIC DNA]</scope>
    <source>
        <strain evidence="1">EsbW_18-Q3-R4-48_BATAC.285</strain>
    </source>
</reference>
<dbReference type="GO" id="GO:0004252">
    <property type="term" value="F:serine-type endopeptidase activity"/>
    <property type="evidence" value="ECO:0007669"/>
    <property type="project" value="InterPro"/>
</dbReference>
<organism evidence="1 2">
    <name type="scientific">Candidatus Accumulibacter proximus</name>
    <dbReference type="NCBI Taxonomy" id="2954385"/>
    <lineage>
        <taxon>Bacteria</taxon>
        <taxon>Pseudomonadati</taxon>
        <taxon>Pseudomonadota</taxon>
        <taxon>Betaproteobacteria</taxon>
        <taxon>Candidatus Accumulibacter</taxon>
    </lineage>
</organism>
<dbReference type="Gene3D" id="2.40.10.10">
    <property type="entry name" value="Trypsin-like serine proteases"/>
    <property type="match status" value="2"/>
</dbReference>
<evidence type="ECO:0000313" key="1">
    <source>
        <dbReference type="EMBL" id="MBK7677503.1"/>
    </source>
</evidence>
<dbReference type="PRINTS" id="PR00834">
    <property type="entry name" value="PROTEASES2C"/>
</dbReference>
<dbReference type="SUPFAM" id="SSF50494">
    <property type="entry name" value="Trypsin-like serine proteases"/>
    <property type="match status" value="1"/>
</dbReference>
<dbReference type="GO" id="GO:0006508">
    <property type="term" value="P:proteolysis"/>
    <property type="evidence" value="ECO:0007669"/>
    <property type="project" value="InterPro"/>
</dbReference>
<dbReference type="InterPro" id="IPR050767">
    <property type="entry name" value="Sel1_AlgK"/>
</dbReference>
<dbReference type="Pfam" id="PF08238">
    <property type="entry name" value="Sel1"/>
    <property type="match status" value="6"/>
</dbReference>
<dbReference type="SMART" id="SM00671">
    <property type="entry name" value="SEL1"/>
    <property type="match status" value="6"/>
</dbReference>
<dbReference type="InterPro" id="IPR043504">
    <property type="entry name" value="Peptidase_S1_PA_chymotrypsin"/>
</dbReference>
<sequence>MLHLAFAAFIGGCGDGVQVSPAAHEEAKLSPEQELAEVVKKAASGDARAQYTLGRAYDKGEGVPKDSVKAVELLQKSAAQGDARAQAYLGTMYAEGEGVPKDSVKAVELLQESAVQGDAQAQANLGVVYVLGEGVPKDSAKAVAWFQKSAAQGNAHGQNMLALSYQDGIGVPKDLARAVEWWRKSAAQGTANAQWSLGAAYDNGEGVAKDHAKAVEWWQKAAAQGHVEAQLALGVSYYRGEGVAKDVVLGYAWSSLAAAGGEETGATVRDAIESSLSANERTEAQRLASNWKKGEILVREGTAVHPAPSATPDARSKRGSGTIFLVSKTGHAITNQHVAGDCLELRIQGRDDVVKLLIADKVNDLALVQLQGAVTDTATIALEPGRLRQGEEIVAFGFPLNAVLSSGGNLSPGVVSALTGLGNNTNQIQITAPMQPGSSGSPVLNKKGEVVGVVSMKLDDMKMTKATGQVGQNVNFAVSGQTLKSFLDAHKVPYTTRSSYFSWEKTAADLADEARKWTLAVECWK</sequence>
<dbReference type="Proteomes" id="UP000697998">
    <property type="component" value="Unassembled WGS sequence"/>
</dbReference>
<evidence type="ECO:0000313" key="2">
    <source>
        <dbReference type="Proteomes" id="UP000697998"/>
    </source>
</evidence>
<dbReference type="Gene3D" id="1.25.40.10">
    <property type="entry name" value="Tetratricopeptide repeat domain"/>
    <property type="match status" value="2"/>
</dbReference>
<dbReference type="SUPFAM" id="SSF81901">
    <property type="entry name" value="HCP-like"/>
    <property type="match status" value="2"/>
</dbReference>
<dbReference type="AlphaFoldDB" id="A0A935Q416"/>
<dbReference type="Pfam" id="PF13365">
    <property type="entry name" value="Trypsin_2"/>
    <property type="match status" value="1"/>
</dbReference>
<gene>
    <name evidence="1" type="ORF">IPJ27_23695</name>
</gene>
<dbReference type="InterPro" id="IPR006597">
    <property type="entry name" value="Sel1-like"/>
</dbReference>